<proteinExistence type="predicted"/>
<dbReference type="EMBL" id="BQNB010021089">
    <property type="protein sequence ID" value="GJU02731.1"/>
    <property type="molecule type" value="Genomic_DNA"/>
</dbReference>
<name>A0ABQ5IRL6_9ASTR</name>
<evidence type="ECO:0000313" key="4">
    <source>
        <dbReference type="Proteomes" id="UP001151760"/>
    </source>
</evidence>
<dbReference type="Gene3D" id="1.20.5.170">
    <property type="match status" value="1"/>
</dbReference>
<accession>A0ABQ5IRL6</accession>
<dbReference type="Proteomes" id="UP001151760">
    <property type="component" value="Unassembled WGS sequence"/>
</dbReference>
<evidence type="ECO:0000256" key="2">
    <source>
        <dbReference type="SAM" id="MobiDB-lite"/>
    </source>
</evidence>
<keyword evidence="1" id="KW-0175">Coiled coil</keyword>
<reference evidence="3" key="1">
    <citation type="journal article" date="2022" name="Int. J. Mol. Sci.">
        <title>Draft Genome of Tanacetum Coccineum: Genomic Comparison of Closely Related Tanacetum-Family Plants.</title>
        <authorList>
            <person name="Yamashiro T."/>
            <person name="Shiraishi A."/>
            <person name="Nakayama K."/>
            <person name="Satake H."/>
        </authorList>
    </citation>
    <scope>NUCLEOTIDE SEQUENCE</scope>
</reference>
<feature type="coiled-coil region" evidence="1">
    <location>
        <begin position="381"/>
        <end position="408"/>
    </location>
</feature>
<feature type="compositionally biased region" description="Basic and acidic residues" evidence="2">
    <location>
        <begin position="61"/>
        <end position="76"/>
    </location>
</feature>
<evidence type="ECO:0000313" key="3">
    <source>
        <dbReference type="EMBL" id="GJU02731.1"/>
    </source>
</evidence>
<reference evidence="3" key="2">
    <citation type="submission" date="2022-01" db="EMBL/GenBank/DDBJ databases">
        <authorList>
            <person name="Yamashiro T."/>
            <person name="Shiraishi A."/>
            <person name="Satake H."/>
            <person name="Nakayama K."/>
        </authorList>
    </citation>
    <scope>NUCLEOTIDE SEQUENCE</scope>
</reference>
<evidence type="ECO:0000256" key="1">
    <source>
        <dbReference type="SAM" id="Coils"/>
    </source>
</evidence>
<feature type="coiled-coil region" evidence="1">
    <location>
        <begin position="312"/>
        <end position="343"/>
    </location>
</feature>
<feature type="region of interest" description="Disordered" evidence="2">
    <location>
        <begin position="1"/>
        <end position="44"/>
    </location>
</feature>
<feature type="compositionally biased region" description="Basic residues" evidence="2">
    <location>
        <begin position="107"/>
        <end position="135"/>
    </location>
</feature>
<organism evidence="3 4">
    <name type="scientific">Tanacetum coccineum</name>
    <dbReference type="NCBI Taxonomy" id="301880"/>
    <lineage>
        <taxon>Eukaryota</taxon>
        <taxon>Viridiplantae</taxon>
        <taxon>Streptophyta</taxon>
        <taxon>Embryophyta</taxon>
        <taxon>Tracheophyta</taxon>
        <taxon>Spermatophyta</taxon>
        <taxon>Magnoliopsida</taxon>
        <taxon>eudicotyledons</taxon>
        <taxon>Gunneridae</taxon>
        <taxon>Pentapetalae</taxon>
        <taxon>asterids</taxon>
        <taxon>campanulids</taxon>
        <taxon>Asterales</taxon>
        <taxon>Asteraceae</taxon>
        <taxon>Asteroideae</taxon>
        <taxon>Anthemideae</taxon>
        <taxon>Anthemidinae</taxon>
        <taxon>Tanacetum</taxon>
    </lineage>
</organism>
<feature type="compositionally biased region" description="Basic residues" evidence="2">
    <location>
        <begin position="143"/>
        <end position="160"/>
    </location>
</feature>
<feature type="region of interest" description="Disordered" evidence="2">
    <location>
        <begin position="61"/>
        <end position="178"/>
    </location>
</feature>
<feature type="compositionally biased region" description="Low complexity" evidence="2">
    <location>
        <begin position="97"/>
        <end position="106"/>
    </location>
</feature>
<keyword evidence="4" id="KW-1185">Reference proteome</keyword>
<sequence length="466" mass="51444">MDGCTKGPQLEEGENLNTGALGTGRTPPGGTSAPAGQAQGGLSPAFVKENIDVLRTMIKELDNRGQEKVTPRKLFNEESGEAGSENSQMSPSAEEVGGYSSDGSSRSRSRGRPRAARKHQKNVSKKKGTSKSHRSVRSEARSRSKSKSVKTKPRSVKASRGKSSSDSGPYRRPKPMPFTSRITRFRYHRWAKLPPNVRVYEGNKDPEDHLSIFSAAAEILAAEKVRQISNRDTRHQAKAKGVPPVLRISAFMHGNGHPELSKKLNDKIPKTVDEMWERVRAFIRGETAADMINKTKSLDDGFQNCHRRLTTCIQVQARRQKAKKELEHQKAAAKAEATSLKAKPSYPDINQFTTLLVTSLKPELAKLLASHDFASCLPTELKELPSKVTELSKEIKELKQHVKDMELELPGDLQEIPSKLETFTSTISSLSSQAAELKKIQGELLADPLILTTSIIFISGKHKKTL</sequence>
<comment type="caution">
    <text evidence="3">The sequence shown here is derived from an EMBL/GenBank/DDBJ whole genome shotgun (WGS) entry which is preliminary data.</text>
</comment>
<gene>
    <name evidence="3" type="ORF">Tco_1113069</name>
</gene>
<protein>
    <submittedName>
        <fullName evidence="3">Uncharacterized protein</fullName>
    </submittedName>
</protein>